<evidence type="ECO:0000256" key="1">
    <source>
        <dbReference type="ARBA" id="ARBA00004147"/>
    </source>
</evidence>
<keyword evidence="5 11" id="KW-0548">Nucleotidyltransferase</keyword>
<dbReference type="GO" id="GO:0003887">
    <property type="term" value="F:DNA-directed DNA polymerase activity"/>
    <property type="evidence" value="ECO:0007669"/>
    <property type="project" value="UniProtKB-KW"/>
</dbReference>
<protein>
    <recommendedName>
        <fullName evidence="11">DNA polymerase</fullName>
        <ecNumber evidence="11">2.7.7.7</ecNumber>
    </recommendedName>
</protein>
<name>I6T558_9GAMA</name>
<evidence type="ECO:0000256" key="10">
    <source>
        <dbReference type="ARBA" id="ARBA00049244"/>
    </source>
</evidence>
<keyword evidence="9 11" id="KW-0238">DNA-binding</keyword>
<comment type="subcellular location">
    <subcellularLocation>
        <location evidence="1">Host nucleus</location>
    </subcellularLocation>
</comment>
<keyword evidence="8" id="KW-1194">Viral DNA replication</keyword>
<keyword evidence="3" id="KW-1048">Host nucleus</keyword>
<dbReference type="Pfam" id="PF03104">
    <property type="entry name" value="DNA_pol_B_exo1"/>
    <property type="match status" value="1"/>
</dbReference>
<evidence type="ECO:0000256" key="4">
    <source>
        <dbReference type="ARBA" id="ARBA00022679"/>
    </source>
</evidence>
<dbReference type="SUPFAM" id="SSF53098">
    <property type="entry name" value="Ribonuclease H-like"/>
    <property type="match status" value="1"/>
</dbReference>
<dbReference type="GO" id="GO:0000166">
    <property type="term" value="F:nucleotide binding"/>
    <property type="evidence" value="ECO:0007669"/>
    <property type="project" value="InterPro"/>
</dbReference>
<keyword evidence="6 11" id="KW-0235">DNA replication</keyword>
<dbReference type="PROSITE" id="PS00116">
    <property type="entry name" value="DNA_POLYMERASE_B"/>
    <property type="match status" value="1"/>
</dbReference>
<dbReference type="InterPro" id="IPR012337">
    <property type="entry name" value="RNaseH-like_sf"/>
</dbReference>
<dbReference type="InterPro" id="IPR042087">
    <property type="entry name" value="DNA_pol_B_thumb"/>
</dbReference>
<dbReference type="Gene3D" id="3.30.342.10">
    <property type="entry name" value="DNA Polymerase, chain B, domain 1"/>
    <property type="match status" value="1"/>
</dbReference>
<evidence type="ECO:0000256" key="2">
    <source>
        <dbReference type="ARBA" id="ARBA00005755"/>
    </source>
</evidence>
<dbReference type="FunFam" id="3.30.420.10:FF:000004">
    <property type="entry name" value="DNA polymerase"/>
    <property type="match status" value="1"/>
</dbReference>
<dbReference type="InterPro" id="IPR017964">
    <property type="entry name" value="DNA-dir_DNA_pol_B_CS"/>
</dbReference>
<dbReference type="EMBL" id="JN692429">
    <property type="protein sequence ID" value="AFM85234.1"/>
    <property type="molecule type" value="Genomic_DNA"/>
</dbReference>
<dbReference type="PANTHER" id="PTHR10322:SF23">
    <property type="entry name" value="DNA POLYMERASE DELTA CATALYTIC SUBUNIT"/>
    <property type="match status" value="1"/>
</dbReference>
<gene>
    <name evidence="14" type="primary">DPOL</name>
</gene>
<dbReference type="InterPro" id="IPR006133">
    <property type="entry name" value="DNA-dir_DNA_pol_B_exonuc"/>
</dbReference>
<evidence type="ECO:0000256" key="5">
    <source>
        <dbReference type="ARBA" id="ARBA00022695"/>
    </source>
</evidence>
<dbReference type="InterPro" id="IPR006134">
    <property type="entry name" value="DNA-dir_DNA_pol_B_multi_dom"/>
</dbReference>
<sequence length="998" mass="113951">MDFYNPHIRQKTHKTFSKHTFSDKLTRIIPNCFKNSNSLGITTTESTIPPVCFINNEEHKIFSPSGHSIWKCVNGLPPCGTIEDNKLTFHLYDIVETIYTADRCDDVPYKFQTDIIPSGTVLKLLGKTNCGYSVCVNVFRQNIYFYARVPPGVSLNYIIQQAIKASFGKVSCQFFTERTFKKILREYDTTEHEVYKITLSSSSMLSCIVEKLRDHNCDIFESNVDATKRFVIDNNFSTFGWYSCTNAIIRQTNRDSNTDLEFDCGYEDLSFIKDRHEWPPYTILSFDIECIGEKGFPVATHDQDLVIQISCILWTVGENTCRNILLSLGTCDPIPDTEIYEFPSELDMFYAFFSMIRDINIEFITGYNIANFDIPYLIDRATHIYNFNLSEYTKVKSGSMFEVHKPFNSSQGFMRSVTKVKISGIVALDMYIVCKDKLSLSNYKLDTVAQQCVGAKKEDVSYKDIPVLFRSGPEGRAKLGLYCVKDSILVMDLLKFFVTHIEISEIAKIAMIPVRRVLTDGQQIRVFTCLLAASKKENYILPVSSSTNTDGYQGATVINPHPGFYNTPVLVVDFASLYPSIIQAHNLCYSTLIPNESLYKHNHLKSSDYETFHISSGPVHFVKKHKSVSLLSKLLTTWLEKRKYIKNELIKCHDPLMKTILDKQQLAIKVTCNAVYGFTGVTSGLLPCVKIAETVTLQGRIMLEKSKLFIENITPQQLHELEPKNFHNEREAHLKVIYGDTDSLFIDCRGYPLSSVQVFCESLAAATTRALFEEPIKLEAEKIFQCLLLLAKKRYIGVLSTDKLLMKGVDLIRKTTCKFIQDKCKQTLDLLLRDEEVKKAAQLLTSKPSEYVYQHGLPNGFLKIMNILNNSMEDLRSNIVPVKDLTFSTELSRPIHTYKTLTLPHLCVYNKILSRNEELPQIHDRIPYVFIKCDASKKSDMAEDPSYVEQNNIPIAVDLYLDKLIHGVANILQCVFENNRDKTVAILYNFITIPHIFE</sequence>
<dbReference type="InterPro" id="IPR050240">
    <property type="entry name" value="DNA_pol_type-B"/>
</dbReference>
<keyword evidence="7 11" id="KW-0239">DNA-directed DNA polymerase</keyword>
<dbReference type="PANTHER" id="PTHR10322">
    <property type="entry name" value="DNA POLYMERASE CATALYTIC SUBUNIT"/>
    <property type="match status" value="1"/>
</dbReference>
<evidence type="ECO:0000256" key="8">
    <source>
        <dbReference type="ARBA" id="ARBA00023109"/>
    </source>
</evidence>
<dbReference type="PRINTS" id="PR00106">
    <property type="entry name" value="DNAPOLB"/>
</dbReference>
<dbReference type="Gene3D" id="3.30.420.10">
    <property type="entry name" value="Ribonuclease H-like superfamily/Ribonuclease H"/>
    <property type="match status" value="1"/>
</dbReference>
<feature type="domain" description="DNA-directed DNA polymerase family B multifunctional" evidence="12">
    <location>
        <begin position="512"/>
        <end position="975"/>
    </location>
</feature>
<dbReference type="Gene3D" id="3.90.1600.10">
    <property type="entry name" value="Palm domain of DNA polymerase"/>
    <property type="match status" value="1"/>
</dbReference>
<dbReference type="SMART" id="SM00486">
    <property type="entry name" value="POLBc"/>
    <property type="match status" value="1"/>
</dbReference>
<reference evidence="14" key="1">
    <citation type="journal article" date="2012" name="J. Virol.">
        <title>Virome analysis for identification of novel Mammalian viruses in bat species from chinese provinces.</title>
        <authorList>
            <person name="Wu Z."/>
            <person name="Ren X."/>
            <person name="Yang L."/>
            <person name="Hu Y."/>
            <person name="Yang J."/>
            <person name="He G."/>
            <person name="Zhang J."/>
            <person name="Dong J."/>
            <person name="Sun L."/>
            <person name="Du J."/>
            <person name="Liu L."/>
            <person name="Xue Y."/>
            <person name="Wang J."/>
            <person name="Yang F."/>
            <person name="Zhang S."/>
            <person name="Jin Q."/>
        </authorList>
    </citation>
    <scope>NUCLEOTIDE SEQUENCE</scope>
</reference>
<comment type="catalytic activity">
    <reaction evidence="10 11">
        <text>DNA(n) + a 2'-deoxyribonucleoside 5'-triphosphate = DNA(n+1) + diphosphate</text>
        <dbReference type="Rhea" id="RHEA:22508"/>
        <dbReference type="Rhea" id="RHEA-COMP:17339"/>
        <dbReference type="Rhea" id="RHEA-COMP:17340"/>
        <dbReference type="ChEBI" id="CHEBI:33019"/>
        <dbReference type="ChEBI" id="CHEBI:61560"/>
        <dbReference type="ChEBI" id="CHEBI:173112"/>
        <dbReference type="EC" id="2.7.7.7"/>
    </reaction>
</comment>
<keyword evidence="4 11" id="KW-0808">Transferase</keyword>
<dbReference type="SUPFAM" id="SSF56672">
    <property type="entry name" value="DNA/RNA polymerases"/>
    <property type="match status" value="1"/>
</dbReference>
<evidence type="ECO:0000256" key="11">
    <source>
        <dbReference type="RuleBase" id="RU000442"/>
    </source>
</evidence>
<dbReference type="InterPro" id="IPR036397">
    <property type="entry name" value="RNaseH_sf"/>
</dbReference>
<accession>I6T558</accession>
<comment type="similarity">
    <text evidence="2 11">Belongs to the DNA polymerase type-B family.</text>
</comment>
<dbReference type="InterPro" id="IPR023211">
    <property type="entry name" value="DNA_pol_palm_dom_sf"/>
</dbReference>
<evidence type="ECO:0000256" key="3">
    <source>
        <dbReference type="ARBA" id="ARBA00022562"/>
    </source>
</evidence>
<dbReference type="GO" id="GO:0003677">
    <property type="term" value="F:DNA binding"/>
    <property type="evidence" value="ECO:0007669"/>
    <property type="project" value="UniProtKB-KW"/>
</dbReference>
<evidence type="ECO:0000256" key="6">
    <source>
        <dbReference type="ARBA" id="ARBA00022705"/>
    </source>
</evidence>
<dbReference type="Pfam" id="PF00136">
    <property type="entry name" value="DNA_pol_B"/>
    <property type="match status" value="1"/>
</dbReference>
<evidence type="ECO:0000256" key="9">
    <source>
        <dbReference type="ARBA" id="ARBA00023125"/>
    </source>
</evidence>
<dbReference type="InterPro" id="IPR043502">
    <property type="entry name" value="DNA/RNA_pol_sf"/>
</dbReference>
<organism evidence="14">
    <name type="scientific">Myotis ricketti herpesvirus 1</name>
    <dbReference type="NCBI Taxonomy" id="1200670"/>
    <lineage>
        <taxon>Viruses</taxon>
        <taxon>Duplodnaviria</taxon>
        <taxon>Heunggongvirae</taxon>
        <taxon>Peploviricota</taxon>
        <taxon>Herviviricetes</taxon>
        <taxon>Herpesvirales</taxon>
        <taxon>Orthoherpesviridae</taxon>
        <taxon>Gammaherpesvirinae</taxon>
    </lineage>
</organism>
<dbReference type="Gene3D" id="1.10.132.60">
    <property type="entry name" value="DNA polymerase family B, C-terminal domain"/>
    <property type="match status" value="1"/>
</dbReference>
<feature type="domain" description="DNA-directed DNA polymerase family B exonuclease" evidence="13">
    <location>
        <begin position="217"/>
        <end position="448"/>
    </location>
</feature>
<evidence type="ECO:0000256" key="7">
    <source>
        <dbReference type="ARBA" id="ARBA00022932"/>
    </source>
</evidence>
<evidence type="ECO:0000259" key="13">
    <source>
        <dbReference type="Pfam" id="PF03104"/>
    </source>
</evidence>
<dbReference type="InterPro" id="IPR006172">
    <property type="entry name" value="DNA-dir_DNA_pol_B"/>
</dbReference>
<dbReference type="GO" id="GO:0006261">
    <property type="term" value="P:DNA-templated DNA replication"/>
    <property type="evidence" value="ECO:0007669"/>
    <property type="project" value="TreeGrafter"/>
</dbReference>
<dbReference type="GO" id="GO:0042025">
    <property type="term" value="C:host cell nucleus"/>
    <property type="evidence" value="ECO:0007669"/>
    <property type="project" value="UniProtKB-SubCell"/>
</dbReference>
<dbReference type="Gene3D" id="1.10.287.690">
    <property type="entry name" value="Helix hairpin bin"/>
    <property type="match status" value="1"/>
</dbReference>
<evidence type="ECO:0000313" key="14">
    <source>
        <dbReference type="EMBL" id="AFM85234.1"/>
    </source>
</evidence>
<evidence type="ECO:0000259" key="12">
    <source>
        <dbReference type="Pfam" id="PF00136"/>
    </source>
</evidence>
<dbReference type="GO" id="GO:0039686">
    <property type="term" value="P:bidirectional double-stranded viral DNA replication"/>
    <property type="evidence" value="ECO:0007669"/>
    <property type="project" value="UniProtKB-ARBA"/>
</dbReference>
<proteinExistence type="inferred from homology"/>
<dbReference type="EC" id="2.7.7.7" evidence="11"/>